<protein>
    <submittedName>
        <fullName evidence="1">Uncharacterized protein</fullName>
    </submittedName>
</protein>
<reference evidence="1" key="2">
    <citation type="journal article" date="2015" name="Fish Shellfish Immunol.">
        <title>Early steps in the European eel (Anguilla anguilla)-Vibrio vulnificus interaction in the gills: Role of the RtxA13 toxin.</title>
        <authorList>
            <person name="Callol A."/>
            <person name="Pajuelo D."/>
            <person name="Ebbesson L."/>
            <person name="Teles M."/>
            <person name="MacKenzie S."/>
            <person name="Amaro C."/>
        </authorList>
    </citation>
    <scope>NUCLEOTIDE SEQUENCE</scope>
</reference>
<reference evidence="1" key="1">
    <citation type="submission" date="2014-11" db="EMBL/GenBank/DDBJ databases">
        <authorList>
            <person name="Amaro Gonzalez C."/>
        </authorList>
    </citation>
    <scope>NUCLEOTIDE SEQUENCE</scope>
</reference>
<dbReference type="EMBL" id="GBXM01020229">
    <property type="protein sequence ID" value="JAH88348.1"/>
    <property type="molecule type" value="Transcribed_RNA"/>
</dbReference>
<evidence type="ECO:0000313" key="1">
    <source>
        <dbReference type="EMBL" id="JAH88348.1"/>
    </source>
</evidence>
<accession>A0A0E9WFU6</accession>
<name>A0A0E9WFU6_ANGAN</name>
<dbReference type="AlphaFoldDB" id="A0A0E9WFU6"/>
<sequence>MFELLFCETKPPGCRRGLLDTHYDVTVKTVLSCSRFLLPGGYS</sequence>
<proteinExistence type="predicted"/>
<organism evidence="1">
    <name type="scientific">Anguilla anguilla</name>
    <name type="common">European freshwater eel</name>
    <name type="synonym">Muraena anguilla</name>
    <dbReference type="NCBI Taxonomy" id="7936"/>
    <lineage>
        <taxon>Eukaryota</taxon>
        <taxon>Metazoa</taxon>
        <taxon>Chordata</taxon>
        <taxon>Craniata</taxon>
        <taxon>Vertebrata</taxon>
        <taxon>Euteleostomi</taxon>
        <taxon>Actinopterygii</taxon>
        <taxon>Neopterygii</taxon>
        <taxon>Teleostei</taxon>
        <taxon>Anguilliformes</taxon>
        <taxon>Anguillidae</taxon>
        <taxon>Anguilla</taxon>
    </lineage>
</organism>